<dbReference type="GO" id="GO:0071555">
    <property type="term" value="P:cell wall organization"/>
    <property type="evidence" value="ECO:0007669"/>
    <property type="project" value="UniProtKB-KW"/>
</dbReference>
<keyword evidence="11" id="KW-0624">Polysaccharide degradation</keyword>
<dbReference type="GO" id="GO:0042973">
    <property type="term" value="F:glucan endo-1,3-beta-D-glucosidase activity"/>
    <property type="evidence" value="ECO:0007669"/>
    <property type="project" value="UniProtKB-EC"/>
</dbReference>
<comment type="catalytic activity">
    <reaction evidence="1">
        <text>Hydrolysis of (1-&gt;3)-beta-D-glucosidic linkages in (1-&gt;3)-beta-D-glucans.</text>
        <dbReference type="EC" id="3.2.1.39"/>
    </reaction>
</comment>
<gene>
    <name evidence="16" type="ORF">DRE_06673</name>
</gene>
<evidence type="ECO:0000256" key="4">
    <source>
        <dbReference type="ARBA" id="ARBA00012780"/>
    </source>
</evidence>
<dbReference type="EC" id="3.2.1.39" evidence="4"/>
<evidence type="ECO:0000256" key="5">
    <source>
        <dbReference type="ARBA" id="ARBA00022475"/>
    </source>
</evidence>
<dbReference type="GO" id="GO:0005886">
    <property type="term" value="C:plasma membrane"/>
    <property type="evidence" value="ECO:0007669"/>
    <property type="project" value="UniProtKB-SubCell"/>
</dbReference>
<accession>W7HWY5</accession>
<keyword evidence="5" id="KW-1003">Cell membrane</keyword>
<keyword evidence="17" id="KW-1185">Reference proteome</keyword>
<evidence type="ECO:0000256" key="12">
    <source>
        <dbReference type="ARBA" id="ARBA00037649"/>
    </source>
</evidence>
<name>W7HWY5_9PEZI</name>
<evidence type="ECO:0000256" key="13">
    <source>
        <dbReference type="ARBA" id="ARBA00042373"/>
    </source>
</evidence>
<comment type="subcellular location">
    <subcellularLocation>
        <location evidence="2">Cell membrane</location>
        <topology evidence="2">Single-pass type II membrane protein</topology>
    </subcellularLocation>
</comment>
<protein>
    <recommendedName>
        <fullName evidence="4">glucan endo-1,3-beta-D-glucosidase</fullName>
        <ecNumber evidence="4">3.2.1.39</ecNumber>
    </recommendedName>
    <alternativeName>
        <fullName evidence="14">Endo-1,3-beta-glucanase btgC</fullName>
    </alternativeName>
    <alternativeName>
        <fullName evidence="13">Laminarinase btgC</fullName>
    </alternativeName>
</protein>
<dbReference type="SUPFAM" id="SSF51445">
    <property type="entry name" value="(Trans)glycosidases"/>
    <property type="match status" value="1"/>
</dbReference>
<evidence type="ECO:0000256" key="9">
    <source>
        <dbReference type="ARBA" id="ARBA00023277"/>
    </source>
</evidence>
<keyword evidence="8" id="KW-0325">Glycoprotein</keyword>
<keyword evidence="7" id="KW-0472">Membrane</keyword>
<dbReference type="Proteomes" id="UP000024837">
    <property type="component" value="Unassembled WGS sequence"/>
</dbReference>
<evidence type="ECO:0000256" key="6">
    <source>
        <dbReference type="ARBA" id="ARBA00022801"/>
    </source>
</evidence>
<dbReference type="InterPro" id="IPR017853">
    <property type="entry name" value="GH"/>
</dbReference>
<feature type="chain" id="PRO_5004893802" description="glucan endo-1,3-beta-D-glucosidase" evidence="15">
    <location>
        <begin position="23"/>
        <end position="331"/>
    </location>
</feature>
<evidence type="ECO:0000256" key="8">
    <source>
        <dbReference type="ARBA" id="ARBA00023180"/>
    </source>
</evidence>
<proteinExistence type="inferred from homology"/>
<reference evidence="16 17" key="1">
    <citation type="submission" date="2013-05" db="EMBL/GenBank/DDBJ databases">
        <title>Drechslerella stenobrocha genome reveals carnivorous origination and mechanical trapping mechanism of predatory fungi.</title>
        <authorList>
            <person name="Liu X."/>
            <person name="Zhang W."/>
            <person name="Liu K."/>
        </authorList>
    </citation>
    <scope>NUCLEOTIDE SEQUENCE [LARGE SCALE GENOMIC DNA]</scope>
    <source>
        <strain evidence="16 17">248</strain>
    </source>
</reference>
<keyword evidence="9" id="KW-0119">Carbohydrate metabolism</keyword>
<dbReference type="PANTHER" id="PTHR16631:SF17">
    <property type="entry name" value="GLUCAN ENDO-1,3-BETA-GLUCOSIDASE BTGC"/>
    <property type="match status" value="1"/>
</dbReference>
<evidence type="ECO:0000256" key="1">
    <source>
        <dbReference type="ARBA" id="ARBA00000382"/>
    </source>
</evidence>
<dbReference type="GO" id="GO:0000272">
    <property type="term" value="P:polysaccharide catabolic process"/>
    <property type="evidence" value="ECO:0007669"/>
    <property type="project" value="UniProtKB-KW"/>
</dbReference>
<evidence type="ECO:0000256" key="7">
    <source>
        <dbReference type="ARBA" id="ARBA00023136"/>
    </source>
</evidence>
<keyword evidence="6" id="KW-0378">Hydrolase</keyword>
<evidence type="ECO:0000256" key="14">
    <source>
        <dbReference type="ARBA" id="ARBA00043078"/>
    </source>
</evidence>
<dbReference type="GO" id="GO:0009986">
    <property type="term" value="C:cell surface"/>
    <property type="evidence" value="ECO:0007669"/>
    <property type="project" value="TreeGrafter"/>
</dbReference>
<dbReference type="HOGENOM" id="CLU_028820_2_1_1"/>
<evidence type="ECO:0000256" key="3">
    <source>
        <dbReference type="ARBA" id="ARBA00008773"/>
    </source>
</evidence>
<evidence type="ECO:0000256" key="15">
    <source>
        <dbReference type="SAM" id="SignalP"/>
    </source>
</evidence>
<evidence type="ECO:0000256" key="11">
    <source>
        <dbReference type="ARBA" id="ARBA00023326"/>
    </source>
</evidence>
<comment type="similarity">
    <text evidence="3">Belongs to the glycosyl hydrolase 17 family.</text>
</comment>
<dbReference type="AlphaFoldDB" id="W7HWY5"/>
<keyword evidence="10" id="KW-0961">Cell wall biogenesis/degradation</keyword>
<dbReference type="EMBL" id="KI966439">
    <property type="protein sequence ID" value="EWC44592.1"/>
    <property type="molecule type" value="Genomic_DNA"/>
</dbReference>
<dbReference type="GO" id="GO:0009277">
    <property type="term" value="C:fungal-type cell wall"/>
    <property type="evidence" value="ECO:0007669"/>
    <property type="project" value="TreeGrafter"/>
</dbReference>
<keyword evidence="15" id="KW-0732">Signal</keyword>
<evidence type="ECO:0000313" key="16">
    <source>
        <dbReference type="EMBL" id="EWC44592.1"/>
    </source>
</evidence>
<dbReference type="GO" id="GO:0005576">
    <property type="term" value="C:extracellular region"/>
    <property type="evidence" value="ECO:0007669"/>
    <property type="project" value="TreeGrafter"/>
</dbReference>
<dbReference type="Gene3D" id="3.20.20.80">
    <property type="entry name" value="Glycosidases"/>
    <property type="match status" value="1"/>
</dbReference>
<dbReference type="OrthoDB" id="941679at2759"/>
<dbReference type="InterPro" id="IPR050732">
    <property type="entry name" value="Beta-glucan_modifiers"/>
</dbReference>
<sequence>MVAFRFTVLGLAALSIFGDALARPHSHHLDGLVPRDAALHRHVARDPKKSKQKPIKGGSSGFGKGIVYSPYCKATGCKTKDTINKEIKKISETGEGYKYMRLYGTDCDQLPIVLSAAGKVGMTVMLGIYDLASSDAVAKQTKELIAGVQAANKALGKPEKDWSLVNAVSVGNEWLFNHPGDSPEKCLQLAGQVRTELRAAGYNGPVTNTDVWTILRDKPQLCGEDQIVTVNMHPFFDANTDAASAGEFLKRHVAELEKICKKPVIVAETGWPNAGSQMAKAKPGVAEQAVFLKGAAANLKDYCLLSAYDEDWKEAGLAGVEPHWGIYKAPA</sequence>
<comment type="function">
    <text evidence="12">Glucanases play a role in cell expansion during growth, in cell-cell fusion during mating, and in spore release during sporulation. This enzyme may be involved in beta-glucan degradation. Active on laminarin and lichenan.</text>
</comment>
<evidence type="ECO:0000256" key="2">
    <source>
        <dbReference type="ARBA" id="ARBA00004401"/>
    </source>
</evidence>
<organism evidence="16 17">
    <name type="scientific">Drechslerella stenobrocha 248</name>
    <dbReference type="NCBI Taxonomy" id="1043628"/>
    <lineage>
        <taxon>Eukaryota</taxon>
        <taxon>Fungi</taxon>
        <taxon>Dikarya</taxon>
        <taxon>Ascomycota</taxon>
        <taxon>Pezizomycotina</taxon>
        <taxon>Orbiliomycetes</taxon>
        <taxon>Orbiliales</taxon>
        <taxon>Orbiliaceae</taxon>
        <taxon>Drechslerella</taxon>
    </lineage>
</organism>
<evidence type="ECO:0000256" key="10">
    <source>
        <dbReference type="ARBA" id="ARBA00023316"/>
    </source>
</evidence>
<feature type="signal peptide" evidence="15">
    <location>
        <begin position="1"/>
        <end position="22"/>
    </location>
</feature>
<evidence type="ECO:0000313" key="17">
    <source>
        <dbReference type="Proteomes" id="UP000024837"/>
    </source>
</evidence>
<dbReference type="PANTHER" id="PTHR16631">
    <property type="entry name" value="GLUCAN 1,3-BETA-GLUCOSIDASE"/>
    <property type="match status" value="1"/>
</dbReference>